<dbReference type="Proteomes" id="UP000597444">
    <property type="component" value="Unassembled WGS sequence"/>
</dbReference>
<keyword evidence="2" id="KW-1185">Reference proteome</keyword>
<organism evidence="1 2">
    <name type="scientific">Reticulibacter mediterranei</name>
    <dbReference type="NCBI Taxonomy" id="2778369"/>
    <lineage>
        <taxon>Bacteria</taxon>
        <taxon>Bacillati</taxon>
        <taxon>Chloroflexota</taxon>
        <taxon>Ktedonobacteria</taxon>
        <taxon>Ktedonobacterales</taxon>
        <taxon>Reticulibacteraceae</taxon>
        <taxon>Reticulibacter</taxon>
    </lineage>
</organism>
<dbReference type="Gene3D" id="3.40.50.720">
    <property type="entry name" value="NAD(P)-binding Rossmann-like Domain"/>
    <property type="match status" value="1"/>
</dbReference>
<dbReference type="AlphaFoldDB" id="A0A8J3IKJ7"/>
<name>A0A8J3IKJ7_9CHLR</name>
<accession>A0A8J3IKJ7</accession>
<proteinExistence type="predicted"/>
<dbReference type="EMBL" id="BNJK01000001">
    <property type="protein sequence ID" value="GHO97274.1"/>
    <property type="molecule type" value="Genomic_DNA"/>
</dbReference>
<reference evidence="1" key="1">
    <citation type="submission" date="2020-10" db="EMBL/GenBank/DDBJ databases">
        <title>Taxonomic study of unclassified bacteria belonging to the class Ktedonobacteria.</title>
        <authorList>
            <person name="Yabe S."/>
            <person name="Wang C.M."/>
            <person name="Zheng Y."/>
            <person name="Sakai Y."/>
            <person name="Cavaletti L."/>
            <person name="Monciardini P."/>
            <person name="Donadio S."/>
        </authorList>
    </citation>
    <scope>NUCLEOTIDE SEQUENCE</scope>
    <source>
        <strain evidence="1">ID150040</strain>
    </source>
</reference>
<evidence type="ECO:0000313" key="2">
    <source>
        <dbReference type="Proteomes" id="UP000597444"/>
    </source>
</evidence>
<dbReference type="Gene3D" id="3.90.180.10">
    <property type="entry name" value="Medium-chain alcohol dehydrogenases, catalytic domain"/>
    <property type="match status" value="1"/>
</dbReference>
<gene>
    <name evidence="1" type="ORF">KSF_073220</name>
</gene>
<sequence length="59" mass="6877">MELRRELWQHLADDYKPAHLLSAIGHEISFEELPAALERVLKGEARGHTIIRMEKNRTV</sequence>
<comment type="caution">
    <text evidence="1">The sequence shown here is derived from an EMBL/GenBank/DDBJ whole genome shotgun (WGS) entry which is preliminary data.</text>
</comment>
<evidence type="ECO:0008006" key="3">
    <source>
        <dbReference type="Google" id="ProtNLM"/>
    </source>
</evidence>
<evidence type="ECO:0000313" key="1">
    <source>
        <dbReference type="EMBL" id="GHO97274.1"/>
    </source>
</evidence>
<protein>
    <recommendedName>
        <fullName evidence="3">Alcohol dehydrogenase</fullName>
    </recommendedName>
</protein>